<evidence type="ECO:0000256" key="5">
    <source>
        <dbReference type="SAM" id="SignalP"/>
    </source>
</evidence>
<keyword evidence="4" id="KW-0285">Flavoprotein</keyword>
<dbReference type="GO" id="GO:0044550">
    <property type="term" value="P:secondary metabolite biosynthetic process"/>
    <property type="evidence" value="ECO:0007669"/>
    <property type="project" value="TreeGrafter"/>
</dbReference>
<dbReference type="SUPFAM" id="SSF54373">
    <property type="entry name" value="FAD-linked reductases, C-terminal domain"/>
    <property type="match status" value="1"/>
</dbReference>
<dbReference type="PIRSF" id="PIRSF000137">
    <property type="entry name" value="Alcohol_oxidase"/>
    <property type="match status" value="1"/>
</dbReference>
<dbReference type="Pfam" id="PF05199">
    <property type="entry name" value="GMC_oxred_C"/>
    <property type="match status" value="1"/>
</dbReference>
<dbReference type="AlphaFoldDB" id="A0A2T3A1V6"/>
<dbReference type="Pfam" id="PF00732">
    <property type="entry name" value="GMC_oxred_N"/>
    <property type="match status" value="1"/>
</dbReference>
<dbReference type="PROSITE" id="PS00624">
    <property type="entry name" value="GMC_OXRED_2"/>
    <property type="match status" value="1"/>
</dbReference>
<dbReference type="InterPro" id="IPR036188">
    <property type="entry name" value="FAD/NAD-bd_sf"/>
</dbReference>
<keyword evidence="5" id="KW-0732">Signal</keyword>
<feature type="domain" description="Glucose-methanol-choline oxidoreductase N-terminal" evidence="6">
    <location>
        <begin position="332"/>
        <end position="346"/>
    </location>
</feature>
<dbReference type="OrthoDB" id="269227at2759"/>
<dbReference type="PANTHER" id="PTHR11552:SF138">
    <property type="entry name" value="DEHYDROGENASE PKFF-RELATED"/>
    <property type="match status" value="1"/>
</dbReference>
<evidence type="ECO:0000256" key="1">
    <source>
        <dbReference type="ARBA" id="ARBA00010790"/>
    </source>
</evidence>
<dbReference type="InterPro" id="IPR012132">
    <property type="entry name" value="GMC_OxRdtase"/>
</dbReference>
<evidence type="ECO:0000259" key="6">
    <source>
        <dbReference type="PROSITE" id="PS00624"/>
    </source>
</evidence>
<proteinExistence type="inferred from homology"/>
<evidence type="ECO:0000256" key="4">
    <source>
        <dbReference type="PIRSR" id="PIRSR000137-2"/>
    </source>
</evidence>
<feature type="binding site" evidence="4">
    <location>
        <begin position="615"/>
        <end position="616"/>
    </location>
    <ligand>
        <name>FAD</name>
        <dbReference type="ChEBI" id="CHEBI:57692"/>
    </ligand>
</feature>
<name>A0A2T3A1V6_9PEZI</name>
<gene>
    <name evidence="7" type="ORF">BD289DRAFT_484506</name>
</gene>
<sequence length="632" mass="66679">MVSAFSPSLRLLAWLLAAYAPALASSQRLASSFFGVPGTDATYDYVIVGGGTAGLTLATRLAQANASVAVVEAGGFYETDNGNRSVVPGYATFFTGSELDNYQPLVDWGIATTQQAAPISRQLHYARGKTLGGSSARNYFLYQRPTVDSMAKWAAEVDDDSFLWPNMLPYFMRSANYTPFANSSYTNSTNLQDPAAFSPAGGPLQVSFSNSVDPFGTWARLAFIDAGMPQIAGLNSGKLLGSAYATLTVNPSNGERSSSEASFLQSAIAAQLPGLTIYKNTLASQIQFATTTNTTTTTTRATGVSALTAGTFGTGSVNFTLTANKEVILSAGAFQSPQLLMVSGVGDCAELAAWNIACRANLTGVGQNLWDHPIYGSARRVNVLTASASANNATVAAELVETYLATGGGGLSIFGPGYYGWEKLPEAYRANLANTTRAALDAAFPADWPEIEWLPVAAYNGNNENKQTADPKDGHNYATINSCLVAPLSRGNVTLASRDMLTLPRVNPGWLSSPADLDLAVQAFKRQRAIWDSLAVMGVADAEEAYPGASVQTDDEIAAWIGESMTTVYHASGTCKMGVATDEAAVVDSEHRVFGVDGLRVVDTSAMPFLTPGHPQSVVYAMAERLADILLG</sequence>
<feature type="active site" description="Proton acceptor" evidence="3">
    <location>
        <position position="614"/>
    </location>
</feature>
<dbReference type="Proteomes" id="UP000241462">
    <property type="component" value="Unassembled WGS sequence"/>
</dbReference>
<reference evidence="7 8" key="1">
    <citation type="journal article" date="2018" name="Mycol. Prog.">
        <title>Coniella lustricola, a new species from submerged detritus.</title>
        <authorList>
            <person name="Raudabaugh D.B."/>
            <person name="Iturriaga T."/>
            <person name="Carver A."/>
            <person name="Mondo S."/>
            <person name="Pangilinan J."/>
            <person name="Lipzen A."/>
            <person name="He G."/>
            <person name="Amirebrahimi M."/>
            <person name="Grigoriev I.V."/>
            <person name="Miller A.N."/>
        </authorList>
    </citation>
    <scope>NUCLEOTIDE SEQUENCE [LARGE SCALE GENOMIC DNA]</scope>
    <source>
        <strain evidence="7 8">B22-T-1</strain>
    </source>
</reference>
<protein>
    <submittedName>
        <fullName evidence="7">Putative GMC oxidoreductase</fullName>
    </submittedName>
</protein>
<evidence type="ECO:0000256" key="3">
    <source>
        <dbReference type="PIRSR" id="PIRSR000137-1"/>
    </source>
</evidence>
<dbReference type="GO" id="GO:0050660">
    <property type="term" value="F:flavin adenine dinucleotide binding"/>
    <property type="evidence" value="ECO:0007669"/>
    <property type="project" value="InterPro"/>
</dbReference>
<dbReference type="Gene3D" id="3.50.50.60">
    <property type="entry name" value="FAD/NAD(P)-binding domain"/>
    <property type="match status" value="1"/>
</dbReference>
<dbReference type="GO" id="GO:0016614">
    <property type="term" value="F:oxidoreductase activity, acting on CH-OH group of donors"/>
    <property type="evidence" value="ECO:0007669"/>
    <property type="project" value="InterPro"/>
</dbReference>
<dbReference type="STRING" id="2025994.A0A2T3A1V6"/>
<evidence type="ECO:0000313" key="7">
    <source>
        <dbReference type="EMBL" id="PSR81309.1"/>
    </source>
</evidence>
<evidence type="ECO:0000256" key="2">
    <source>
        <dbReference type="ARBA" id="ARBA00023180"/>
    </source>
</evidence>
<dbReference type="Gene3D" id="3.30.560.10">
    <property type="entry name" value="Glucose Oxidase, domain 3"/>
    <property type="match status" value="1"/>
</dbReference>
<dbReference type="InterPro" id="IPR000172">
    <property type="entry name" value="GMC_OxRdtase_N"/>
</dbReference>
<keyword evidence="8" id="KW-1185">Reference proteome</keyword>
<evidence type="ECO:0000313" key="8">
    <source>
        <dbReference type="Proteomes" id="UP000241462"/>
    </source>
</evidence>
<comment type="similarity">
    <text evidence="1">Belongs to the GMC oxidoreductase family.</text>
</comment>
<accession>A0A2T3A1V6</accession>
<feature type="active site" description="Proton donor" evidence="3">
    <location>
        <position position="570"/>
    </location>
</feature>
<dbReference type="SUPFAM" id="SSF51905">
    <property type="entry name" value="FAD/NAD(P)-binding domain"/>
    <property type="match status" value="1"/>
</dbReference>
<dbReference type="EMBL" id="KZ678506">
    <property type="protein sequence ID" value="PSR81309.1"/>
    <property type="molecule type" value="Genomic_DNA"/>
</dbReference>
<feature type="chain" id="PRO_5015604206" evidence="5">
    <location>
        <begin position="25"/>
        <end position="632"/>
    </location>
</feature>
<dbReference type="InterPro" id="IPR007867">
    <property type="entry name" value="GMC_OxRtase_C"/>
</dbReference>
<organism evidence="7 8">
    <name type="scientific">Coniella lustricola</name>
    <dbReference type="NCBI Taxonomy" id="2025994"/>
    <lineage>
        <taxon>Eukaryota</taxon>
        <taxon>Fungi</taxon>
        <taxon>Dikarya</taxon>
        <taxon>Ascomycota</taxon>
        <taxon>Pezizomycotina</taxon>
        <taxon>Sordariomycetes</taxon>
        <taxon>Sordariomycetidae</taxon>
        <taxon>Diaporthales</taxon>
        <taxon>Schizoparmaceae</taxon>
        <taxon>Coniella</taxon>
    </lineage>
</organism>
<keyword evidence="2" id="KW-0325">Glycoprotein</keyword>
<feature type="signal peptide" evidence="5">
    <location>
        <begin position="1"/>
        <end position="24"/>
    </location>
</feature>
<dbReference type="InParanoid" id="A0A2T3A1V6"/>
<dbReference type="PANTHER" id="PTHR11552">
    <property type="entry name" value="GLUCOSE-METHANOL-CHOLINE GMC OXIDOREDUCTASE"/>
    <property type="match status" value="1"/>
</dbReference>
<comment type="cofactor">
    <cofactor evidence="4">
        <name>FAD</name>
        <dbReference type="ChEBI" id="CHEBI:57692"/>
    </cofactor>
</comment>
<keyword evidence="4" id="KW-0274">FAD</keyword>